<comment type="caution">
    <text evidence="3">The sequence shown here is derived from an EMBL/GenBank/DDBJ whole genome shotgun (WGS) entry which is preliminary data.</text>
</comment>
<feature type="chain" id="PRO_5046223981" evidence="2">
    <location>
        <begin position="25"/>
        <end position="613"/>
    </location>
</feature>
<feature type="region of interest" description="Disordered" evidence="1">
    <location>
        <begin position="452"/>
        <end position="508"/>
    </location>
</feature>
<feature type="region of interest" description="Disordered" evidence="1">
    <location>
        <begin position="390"/>
        <end position="410"/>
    </location>
</feature>
<name>A0ABR2YAZ7_9CHLO</name>
<evidence type="ECO:0000256" key="1">
    <source>
        <dbReference type="SAM" id="MobiDB-lite"/>
    </source>
</evidence>
<feature type="signal peptide" evidence="2">
    <location>
        <begin position="1"/>
        <end position="24"/>
    </location>
</feature>
<organism evidence="3 4">
    <name type="scientific">Coccomyxa subellipsoidea</name>
    <dbReference type="NCBI Taxonomy" id="248742"/>
    <lineage>
        <taxon>Eukaryota</taxon>
        <taxon>Viridiplantae</taxon>
        <taxon>Chlorophyta</taxon>
        <taxon>core chlorophytes</taxon>
        <taxon>Trebouxiophyceae</taxon>
        <taxon>Trebouxiophyceae incertae sedis</taxon>
        <taxon>Coccomyxaceae</taxon>
        <taxon>Coccomyxa</taxon>
    </lineage>
</organism>
<feature type="compositionally biased region" description="Basic residues" evidence="1">
    <location>
        <begin position="469"/>
        <end position="482"/>
    </location>
</feature>
<dbReference type="PROSITE" id="PS51257">
    <property type="entry name" value="PROKAR_LIPOPROTEIN"/>
    <property type="match status" value="1"/>
</dbReference>
<evidence type="ECO:0000313" key="4">
    <source>
        <dbReference type="Proteomes" id="UP001491310"/>
    </source>
</evidence>
<gene>
    <name evidence="3" type="ORF">WJX75_005815</name>
</gene>
<keyword evidence="4" id="KW-1185">Reference proteome</keyword>
<sequence>MAFCKAPLALLLLVFISCCQQNDAQLLANIKNFLSNIPTFGSKDVPKFSTDGQRVYVSVPAPSQVNFGTVDPQTGTWAYTDKSLGAGVEVGPNGASILSRNPTQGVNDFSQAARIGPDGVVLGPDKASSEVNRAADQALGNFGIKNLKFSPDGIQVNDGNRLNSSVTVNNQGIQLQGNPTGGGESHLFIKPNLRVGTDQIAGAAAPAKQPSNVQISVGDGKNTATEQLQGYTNYQLDPNKGTYNQVGGNTAPPFMGHDPNGKPYTSFARAPAPGPAAGRLAASAAAANQQGLLPQNAAIGAGMAPNWAPAPAQAPSVQLVSDKPLPRQYMYGGDLVRGTPQSAQAYMQQVADKAPAGPTPAMNPQPQATISQWQASSIAAPAAAPTYFPALTDTSSDSSSSDSSSGDVMSLQQTDMMAPAVQPEADAQDNLDYAEGPMSAEQLGSLDINSFRKKKKKHHSTTPLERSKTPAKHSHSPPKHSKTPTPSTGGAAVNPAAQTAQQGGSGQEITMTQANPATATKKLAPAAAMAAEAYAQPTSQDISRLKAVLGGSDAETLGGNTSFQSGASGGPAASTPAQDGGASAAEAAVQRASDAVKQLQQNAANLGRRLLRA</sequence>
<evidence type="ECO:0000313" key="3">
    <source>
        <dbReference type="EMBL" id="KAK9901311.1"/>
    </source>
</evidence>
<feature type="compositionally biased region" description="Low complexity" evidence="1">
    <location>
        <begin position="390"/>
        <end position="405"/>
    </location>
</feature>
<accession>A0ABR2YAZ7</accession>
<feature type="region of interest" description="Disordered" evidence="1">
    <location>
        <begin position="559"/>
        <end position="594"/>
    </location>
</feature>
<feature type="compositionally biased region" description="Low complexity" evidence="1">
    <location>
        <begin position="570"/>
        <end position="594"/>
    </location>
</feature>
<reference evidence="3 4" key="1">
    <citation type="journal article" date="2024" name="Nat. Commun.">
        <title>Phylogenomics reveals the evolutionary origins of lichenization in chlorophyte algae.</title>
        <authorList>
            <person name="Puginier C."/>
            <person name="Libourel C."/>
            <person name="Otte J."/>
            <person name="Skaloud P."/>
            <person name="Haon M."/>
            <person name="Grisel S."/>
            <person name="Petersen M."/>
            <person name="Berrin J.G."/>
            <person name="Delaux P.M."/>
            <person name="Dal Grande F."/>
            <person name="Keller J."/>
        </authorList>
    </citation>
    <scope>NUCLEOTIDE SEQUENCE [LARGE SCALE GENOMIC DNA]</scope>
    <source>
        <strain evidence="3 4">SAG 216-7</strain>
    </source>
</reference>
<dbReference type="Proteomes" id="UP001491310">
    <property type="component" value="Unassembled WGS sequence"/>
</dbReference>
<proteinExistence type="predicted"/>
<feature type="region of interest" description="Disordered" evidence="1">
    <location>
        <begin position="351"/>
        <end position="376"/>
    </location>
</feature>
<feature type="compositionally biased region" description="Low complexity" evidence="1">
    <location>
        <begin position="367"/>
        <end position="376"/>
    </location>
</feature>
<protein>
    <submittedName>
        <fullName evidence="3">Uncharacterized protein</fullName>
    </submittedName>
</protein>
<evidence type="ECO:0000256" key="2">
    <source>
        <dbReference type="SAM" id="SignalP"/>
    </source>
</evidence>
<dbReference type="EMBL" id="JALJOT010000018">
    <property type="protein sequence ID" value="KAK9901311.1"/>
    <property type="molecule type" value="Genomic_DNA"/>
</dbReference>
<keyword evidence="2" id="KW-0732">Signal</keyword>